<evidence type="ECO:0000256" key="1">
    <source>
        <dbReference type="ARBA" id="ARBA00022723"/>
    </source>
</evidence>
<feature type="domain" description="EF-hand" evidence="5">
    <location>
        <begin position="203"/>
        <end position="238"/>
    </location>
</feature>
<proteinExistence type="predicted"/>
<dbReference type="PANTHER" id="PTHR23049">
    <property type="entry name" value="MYOSIN REGULATORY LIGHT CHAIN 2"/>
    <property type="match status" value="1"/>
</dbReference>
<dbReference type="InterPro" id="IPR050403">
    <property type="entry name" value="Myosin_RLC"/>
</dbReference>
<evidence type="ECO:0000313" key="6">
    <source>
        <dbReference type="EMBL" id="KAK0148757.1"/>
    </source>
</evidence>
<name>A0AA47MZ97_MERPO</name>
<keyword evidence="3" id="KW-0106">Calcium</keyword>
<dbReference type="CDD" id="cd00051">
    <property type="entry name" value="EFh"/>
    <property type="match status" value="1"/>
</dbReference>
<feature type="domain" description="EF-hand" evidence="5">
    <location>
        <begin position="273"/>
        <end position="308"/>
    </location>
</feature>
<gene>
    <name evidence="6" type="primary">MLRB</name>
    <name evidence="6" type="ORF">N1851_010895</name>
</gene>
<dbReference type="Proteomes" id="UP001174136">
    <property type="component" value="Unassembled WGS sequence"/>
</dbReference>
<sequence length="347" mass="39065">MGQDYRILLLKPQINIDLKRRSAYLQTNGLISDVGSHPTPIKRGNREVKRFEPPHYNTLKVVCDEDWRIPIKSPLRTRLVLTDSLFKPTSLEQDQSNLKGLTPQTTLSCNDPGGGGSPRGSPLDHAIKRHRHKKGHGCHLPTSLCQLQYALRPPGMTHIGVLSLSQSTQLNRTTIFLSYKAPKKAKKKTGEAGSNVFTMFEQSQIQEFKEAFTIMDQNRDGFIDKGDLRDTFAALGRLNVGNDELDEMMKEAPGPINFTIFLAMFGEKLKGTDPEETILNAFKMFDPEGKGVLRGEDIKYSLMTQADKFTEDEVNQMFTNFPLDVAGNLDYTNLCYVITHGEDKEQE</sequence>
<dbReference type="InterPro" id="IPR018247">
    <property type="entry name" value="EF_Hand_1_Ca_BS"/>
</dbReference>
<keyword evidence="2" id="KW-0677">Repeat</keyword>
<evidence type="ECO:0000313" key="7">
    <source>
        <dbReference type="Proteomes" id="UP001174136"/>
    </source>
</evidence>
<dbReference type="FunFam" id="1.10.238.10:FF:000010">
    <property type="entry name" value="Myosin regulatory light chain 2, atrial isoform"/>
    <property type="match status" value="1"/>
</dbReference>
<dbReference type="FunFam" id="1.10.238.10:FF:000007">
    <property type="entry name" value="Putative myosin regulatory light chain sqh"/>
    <property type="match status" value="1"/>
</dbReference>
<feature type="compositionally biased region" description="Polar residues" evidence="4">
    <location>
        <begin position="94"/>
        <end position="109"/>
    </location>
</feature>
<evidence type="ECO:0000256" key="2">
    <source>
        <dbReference type="ARBA" id="ARBA00022737"/>
    </source>
</evidence>
<evidence type="ECO:0000256" key="3">
    <source>
        <dbReference type="ARBA" id="ARBA00022837"/>
    </source>
</evidence>
<accession>A0AA47MZ97</accession>
<organism evidence="6 7">
    <name type="scientific">Merluccius polli</name>
    <name type="common">Benguela hake</name>
    <name type="synonym">Merluccius cadenati</name>
    <dbReference type="NCBI Taxonomy" id="89951"/>
    <lineage>
        <taxon>Eukaryota</taxon>
        <taxon>Metazoa</taxon>
        <taxon>Chordata</taxon>
        <taxon>Craniata</taxon>
        <taxon>Vertebrata</taxon>
        <taxon>Euteleostomi</taxon>
        <taxon>Actinopterygii</taxon>
        <taxon>Neopterygii</taxon>
        <taxon>Teleostei</taxon>
        <taxon>Neoteleostei</taxon>
        <taxon>Acanthomorphata</taxon>
        <taxon>Zeiogadaria</taxon>
        <taxon>Gadariae</taxon>
        <taxon>Gadiformes</taxon>
        <taxon>Gadoidei</taxon>
        <taxon>Merlucciidae</taxon>
        <taxon>Merluccius</taxon>
    </lineage>
</organism>
<dbReference type="GO" id="GO:0005509">
    <property type="term" value="F:calcium ion binding"/>
    <property type="evidence" value="ECO:0007669"/>
    <property type="project" value="InterPro"/>
</dbReference>
<reference evidence="6" key="1">
    <citation type="journal article" date="2023" name="Front. Mar. Sci.">
        <title>A new Merluccius polli reference genome to investigate the effects of global change in West African waters.</title>
        <authorList>
            <person name="Mateo J.L."/>
            <person name="Blanco-Fernandez C."/>
            <person name="Garcia-Vazquez E."/>
            <person name="Machado-Schiaffino G."/>
        </authorList>
    </citation>
    <scope>NUCLEOTIDE SEQUENCE</scope>
    <source>
        <strain evidence="6">C29</strain>
        <tissue evidence="6">Fin</tissue>
    </source>
</reference>
<dbReference type="InterPro" id="IPR002048">
    <property type="entry name" value="EF_hand_dom"/>
</dbReference>
<feature type="region of interest" description="Disordered" evidence="4">
    <location>
        <begin position="94"/>
        <end position="123"/>
    </location>
</feature>
<dbReference type="SUPFAM" id="SSF47473">
    <property type="entry name" value="EF-hand"/>
    <property type="match status" value="1"/>
</dbReference>
<dbReference type="PROSITE" id="PS50222">
    <property type="entry name" value="EF_HAND_2"/>
    <property type="match status" value="2"/>
</dbReference>
<dbReference type="PROSITE" id="PS00018">
    <property type="entry name" value="EF_HAND_1"/>
    <property type="match status" value="1"/>
</dbReference>
<protein>
    <submittedName>
        <fullName evidence="6">Myosin regulatory light chain 2B, cardiac muscle isoform</fullName>
    </submittedName>
</protein>
<keyword evidence="7" id="KW-1185">Reference proteome</keyword>
<dbReference type="SMART" id="SM00054">
    <property type="entry name" value="EFh"/>
    <property type="match status" value="2"/>
</dbReference>
<dbReference type="InterPro" id="IPR011992">
    <property type="entry name" value="EF-hand-dom_pair"/>
</dbReference>
<keyword evidence="1" id="KW-0479">Metal-binding</keyword>
<evidence type="ECO:0000256" key="4">
    <source>
        <dbReference type="SAM" id="MobiDB-lite"/>
    </source>
</evidence>
<dbReference type="AlphaFoldDB" id="A0AA47MZ97"/>
<comment type="caution">
    <text evidence="6">The sequence shown here is derived from an EMBL/GenBank/DDBJ whole genome shotgun (WGS) entry which is preliminary data.</text>
</comment>
<dbReference type="EMBL" id="JAOPHQ010001998">
    <property type="protein sequence ID" value="KAK0148757.1"/>
    <property type="molecule type" value="Genomic_DNA"/>
</dbReference>
<dbReference type="Gene3D" id="1.10.238.10">
    <property type="entry name" value="EF-hand"/>
    <property type="match status" value="2"/>
</dbReference>
<evidence type="ECO:0000259" key="5">
    <source>
        <dbReference type="PROSITE" id="PS50222"/>
    </source>
</evidence>
<dbReference type="Pfam" id="PF13405">
    <property type="entry name" value="EF-hand_6"/>
    <property type="match status" value="1"/>
</dbReference>